<dbReference type="PANTHER" id="PTHR20898">
    <property type="entry name" value="DAEDALUS ON 3-RELATED-RELATED"/>
    <property type="match status" value="1"/>
</dbReference>
<organism evidence="1 2">
    <name type="scientific">Stomoxys calcitrans</name>
    <name type="common">Stable fly</name>
    <name type="synonym">Conops calcitrans</name>
    <dbReference type="NCBI Taxonomy" id="35570"/>
    <lineage>
        <taxon>Eukaryota</taxon>
        <taxon>Metazoa</taxon>
        <taxon>Ecdysozoa</taxon>
        <taxon>Arthropoda</taxon>
        <taxon>Hexapoda</taxon>
        <taxon>Insecta</taxon>
        <taxon>Pterygota</taxon>
        <taxon>Neoptera</taxon>
        <taxon>Endopterygota</taxon>
        <taxon>Diptera</taxon>
        <taxon>Brachycera</taxon>
        <taxon>Muscomorpha</taxon>
        <taxon>Muscoidea</taxon>
        <taxon>Muscidae</taxon>
        <taxon>Stomoxys</taxon>
    </lineage>
</organism>
<dbReference type="PANTHER" id="PTHR20898:SF1">
    <property type="entry name" value="MD-2-RELATED LIPID-RECOGNITION DOMAIN-CONTAINING PROTEIN"/>
    <property type="match status" value="1"/>
</dbReference>
<protein>
    <submittedName>
        <fullName evidence="1">Uncharacterized protein</fullName>
    </submittedName>
</protein>
<proteinExistence type="predicted"/>
<dbReference type="Pfam" id="PF06477">
    <property type="entry name" value="DUF1091"/>
    <property type="match status" value="1"/>
</dbReference>
<dbReference type="KEGG" id="scac:106094869"/>
<reference evidence="1" key="1">
    <citation type="submission" date="2020-05" db="UniProtKB">
        <authorList>
            <consortium name="EnsemblMetazoa"/>
        </authorList>
    </citation>
    <scope>IDENTIFICATION</scope>
    <source>
        <strain evidence="1">USDA</strain>
    </source>
</reference>
<evidence type="ECO:0000313" key="2">
    <source>
        <dbReference type="Proteomes" id="UP000095300"/>
    </source>
</evidence>
<gene>
    <name evidence="1" type="primary">106094869</name>
</gene>
<dbReference type="InterPro" id="IPR010512">
    <property type="entry name" value="DUF1091"/>
</dbReference>
<dbReference type="VEuPathDB" id="VectorBase:SCAU010949"/>
<accession>A0A1I8PTF6</accession>
<name>A0A1I8PTF6_STOCA</name>
<evidence type="ECO:0000313" key="1">
    <source>
        <dbReference type="EnsemblMetazoa" id="SCAU010949-PA"/>
    </source>
</evidence>
<dbReference type="SMART" id="SM00697">
    <property type="entry name" value="DM8"/>
    <property type="match status" value="1"/>
</dbReference>
<dbReference type="Proteomes" id="UP000095300">
    <property type="component" value="Unassembled WGS sequence"/>
</dbReference>
<dbReference type="EnsemblMetazoa" id="SCAU010949-RA">
    <property type="protein sequence ID" value="SCAU010949-PA"/>
    <property type="gene ID" value="SCAU010949"/>
</dbReference>
<keyword evidence="2" id="KW-1185">Reference proteome</keyword>
<sequence>MDAKIQVQNATSNTGLNVVFNVLEDIDDISLSYSLAIEGEQPNNYTTMLSQKVEFCKFLQQRSIDGGLHKIYEDILKQGTFIKTCPIKKGSIYSMNDYHVDEELLPQYVPETNFYVDIQMDKGAIGGGSVVLLMKGRLQGKIDKSKGFNNLKMFSMG</sequence>
<dbReference type="AlphaFoldDB" id="A0A1I8PTF6"/>
<dbReference type="OrthoDB" id="8186735at2759"/>